<dbReference type="PANTHER" id="PTHR43798">
    <property type="entry name" value="MONOACYLGLYCEROL LIPASE"/>
    <property type="match status" value="1"/>
</dbReference>
<dbReference type="GO" id="GO:0016020">
    <property type="term" value="C:membrane"/>
    <property type="evidence" value="ECO:0007669"/>
    <property type="project" value="TreeGrafter"/>
</dbReference>
<dbReference type="PRINTS" id="PR00111">
    <property type="entry name" value="ABHYDROLASE"/>
</dbReference>
<evidence type="ECO:0000259" key="2">
    <source>
        <dbReference type="Pfam" id="PF00561"/>
    </source>
</evidence>
<dbReference type="InterPro" id="IPR050266">
    <property type="entry name" value="AB_hydrolase_sf"/>
</dbReference>
<dbReference type="AlphaFoldDB" id="A0A7W3ITA2"/>
<dbReference type="InterPro" id="IPR000073">
    <property type="entry name" value="AB_hydrolase_1"/>
</dbReference>
<dbReference type="Proteomes" id="UP000523079">
    <property type="component" value="Unassembled WGS sequence"/>
</dbReference>
<dbReference type="Pfam" id="PF00561">
    <property type="entry name" value="Abhydrolase_1"/>
    <property type="match status" value="1"/>
</dbReference>
<evidence type="ECO:0000313" key="4">
    <source>
        <dbReference type="Proteomes" id="UP000523079"/>
    </source>
</evidence>
<feature type="domain" description="AB hydrolase-1" evidence="2">
    <location>
        <begin position="34"/>
        <end position="277"/>
    </location>
</feature>
<protein>
    <submittedName>
        <fullName evidence="3">Pimeloyl-ACP methyl ester carboxylesterase</fullName>
    </submittedName>
</protein>
<evidence type="ECO:0000313" key="3">
    <source>
        <dbReference type="EMBL" id="MBA8794808.1"/>
    </source>
</evidence>
<proteinExistence type="predicted"/>
<dbReference type="EMBL" id="JACGWT010000003">
    <property type="protein sequence ID" value="MBA8794808.1"/>
    <property type="molecule type" value="Genomic_DNA"/>
</dbReference>
<comment type="caution">
    <text evidence="3">The sequence shown here is derived from an EMBL/GenBank/DDBJ whole genome shotgun (WGS) entry which is preliminary data.</text>
</comment>
<evidence type="ECO:0000256" key="1">
    <source>
        <dbReference type="ARBA" id="ARBA00022801"/>
    </source>
</evidence>
<dbReference type="RefSeq" id="WP_182560344.1">
    <property type="nucleotide sequence ID" value="NZ_JACGWT010000003.1"/>
</dbReference>
<accession>A0A7W3ITA2</accession>
<dbReference type="PANTHER" id="PTHR43798:SF31">
    <property type="entry name" value="AB HYDROLASE SUPERFAMILY PROTEIN YCLE"/>
    <property type="match status" value="1"/>
</dbReference>
<reference evidence="3 4" key="1">
    <citation type="submission" date="2020-07" db="EMBL/GenBank/DDBJ databases">
        <title>Sequencing the genomes of 1000 actinobacteria strains.</title>
        <authorList>
            <person name="Klenk H.-P."/>
        </authorList>
    </citation>
    <scope>NUCLEOTIDE SEQUENCE [LARGE SCALE GENOMIC DNA]</scope>
    <source>
        <strain evidence="3 4">DSM 100723</strain>
    </source>
</reference>
<keyword evidence="4" id="KW-1185">Reference proteome</keyword>
<sequence length="293" mass="31030">MTLVAPGATATWVDHGGGRVRVLRAGPGFGASLPVLLVHGGGYDHAGLSWYRVLEPLARHRPVLAPDLPGFGGTTGVEVTGDADRLADLLVEVVSGLGHPRFAVVGISMGGDVALHLALRHPGAVAGLVLVAAGGLTERIGSPAVQRAAWVAAQLPDPVLFGLSRVAGRFADVALGRVVRDRRRVPPPVRDGFRAEARRSDGGRGYARYNQATLGPRRMRNNLLPVVHRITVRTLLLHGEDDRLVAPADSRAATDRMPQARLVTVPDCGHWLPVEAPDAFLTEVVPFLAALDQ</sequence>
<name>A0A7W3ITA2_9ACTN</name>
<organism evidence="3 4">
    <name type="scientific">Microlunatus kandeliicorticis</name>
    <dbReference type="NCBI Taxonomy" id="1759536"/>
    <lineage>
        <taxon>Bacteria</taxon>
        <taxon>Bacillati</taxon>
        <taxon>Actinomycetota</taxon>
        <taxon>Actinomycetes</taxon>
        <taxon>Propionibacteriales</taxon>
        <taxon>Propionibacteriaceae</taxon>
        <taxon>Microlunatus</taxon>
    </lineage>
</organism>
<dbReference type="GO" id="GO:0016787">
    <property type="term" value="F:hydrolase activity"/>
    <property type="evidence" value="ECO:0007669"/>
    <property type="project" value="UniProtKB-KW"/>
</dbReference>
<dbReference type="SUPFAM" id="SSF53474">
    <property type="entry name" value="alpha/beta-Hydrolases"/>
    <property type="match status" value="1"/>
</dbReference>
<gene>
    <name evidence="3" type="ORF">FHX74_002427</name>
</gene>
<dbReference type="InterPro" id="IPR029058">
    <property type="entry name" value="AB_hydrolase_fold"/>
</dbReference>
<keyword evidence="1" id="KW-0378">Hydrolase</keyword>
<dbReference type="Gene3D" id="3.40.50.1820">
    <property type="entry name" value="alpha/beta hydrolase"/>
    <property type="match status" value="1"/>
</dbReference>